<proteinExistence type="predicted"/>
<keyword evidence="1" id="KW-1133">Transmembrane helix</keyword>
<comment type="caution">
    <text evidence="2">The sequence shown here is derived from an EMBL/GenBank/DDBJ whole genome shotgun (WGS) entry which is preliminary data.</text>
</comment>
<dbReference type="RefSeq" id="WP_283344535.1">
    <property type="nucleotide sequence ID" value="NZ_JASHIF010000008.1"/>
</dbReference>
<keyword evidence="3" id="KW-1185">Reference proteome</keyword>
<evidence type="ECO:0000313" key="2">
    <source>
        <dbReference type="EMBL" id="MDI9859631.1"/>
    </source>
</evidence>
<feature type="transmembrane region" description="Helical" evidence="1">
    <location>
        <begin position="6"/>
        <end position="23"/>
    </location>
</feature>
<sequence>MKKLLFYAITGFSMPIVLVYFLFMDLINLRFKTSTTWLKLQIVYEDAQKKAFPVAKPETNAETIRKEFIKLQKRMERKQLYKW</sequence>
<evidence type="ECO:0000313" key="3">
    <source>
        <dbReference type="Proteomes" id="UP001236507"/>
    </source>
</evidence>
<dbReference type="Proteomes" id="UP001236507">
    <property type="component" value="Unassembled WGS sequence"/>
</dbReference>
<keyword evidence="1" id="KW-0812">Transmembrane</keyword>
<accession>A0ABT6Y8P6</accession>
<evidence type="ECO:0000256" key="1">
    <source>
        <dbReference type="SAM" id="Phobius"/>
    </source>
</evidence>
<gene>
    <name evidence="2" type="ORF">QM524_10445</name>
</gene>
<keyword evidence="1" id="KW-0472">Membrane</keyword>
<name>A0ABT6Y8P6_9BACT</name>
<organism evidence="2 3">
    <name type="scientific">Flectobacillus roseus</name>
    <dbReference type="NCBI Taxonomy" id="502259"/>
    <lineage>
        <taxon>Bacteria</taxon>
        <taxon>Pseudomonadati</taxon>
        <taxon>Bacteroidota</taxon>
        <taxon>Cytophagia</taxon>
        <taxon>Cytophagales</taxon>
        <taxon>Flectobacillaceae</taxon>
        <taxon>Flectobacillus</taxon>
    </lineage>
</organism>
<dbReference type="EMBL" id="JASHIF010000008">
    <property type="protein sequence ID" value="MDI9859631.1"/>
    <property type="molecule type" value="Genomic_DNA"/>
</dbReference>
<reference evidence="2 3" key="1">
    <citation type="submission" date="2023-05" db="EMBL/GenBank/DDBJ databases">
        <title>Novel species of genus Flectobacillus isolated from stream in China.</title>
        <authorList>
            <person name="Lu H."/>
        </authorList>
    </citation>
    <scope>NUCLEOTIDE SEQUENCE [LARGE SCALE GENOMIC DNA]</scope>
    <source>
        <strain evidence="2 3">KCTC 42575</strain>
    </source>
</reference>
<protein>
    <submittedName>
        <fullName evidence="2">Uncharacterized protein</fullName>
    </submittedName>
</protein>